<feature type="transmembrane region" description="Helical" evidence="1">
    <location>
        <begin position="12"/>
        <end position="31"/>
    </location>
</feature>
<keyword evidence="1" id="KW-0812">Transmembrane</keyword>
<dbReference type="OrthoDB" id="2870744at2759"/>
<dbReference type="Proteomes" id="UP000772434">
    <property type="component" value="Unassembled WGS sequence"/>
</dbReference>
<evidence type="ECO:0000313" key="2">
    <source>
        <dbReference type="EMBL" id="KAF9073588.1"/>
    </source>
</evidence>
<dbReference type="AlphaFoldDB" id="A0A9P5Q2N7"/>
<gene>
    <name evidence="2" type="ORF">BDP27DRAFT_1318552</name>
</gene>
<evidence type="ECO:0000313" key="3">
    <source>
        <dbReference type="Proteomes" id="UP000772434"/>
    </source>
</evidence>
<reference evidence="2" key="1">
    <citation type="submission" date="2020-11" db="EMBL/GenBank/DDBJ databases">
        <authorList>
            <consortium name="DOE Joint Genome Institute"/>
            <person name="Ahrendt S."/>
            <person name="Riley R."/>
            <person name="Andreopoulos W."/>
            <person name="Labutti K."/>
            <person name="Pangilinan J."/>
            <person name="Ruiz-Duenas F.J."/>
            <person name="Barrasa J.M."/>
            <person name="Sanchez-Garcia M."/>
            <person name="Camarero S."/>
            <person name="Miyauchi S."/>
            <person name="Serrano A."/>
            <person name="Linde D."/>
            <person name="Babiker R."/>
            <person name="Drula E."/>
            <person name="Ayuso-Fernandez I."/>
            <person name="Pacheco R."/>
            <person name="Padilla G."/>
            <person name="Ferreira P."/>
            <person name="Barriuso J."/>
            <person name="Kellner H."/>
            <person name="Castanera R."/>
            <person name="Alfaro M."/>
            <person name="Ramirez L."/>
            <person name="Pisabarro A.G."/>
            <person name="Kuo A."/>
            <person name="Tritt A."/>
            <person name="Lipzen A."/>
            <person name="He G."/>
            <person name="Yan M."/>
            <person name="Ng V."/>
            <person name="Cullen D."/>
            <person name="Martin F."/>
            <person name="Rosso M.-N."/>
            <person name="Henrissat B."/>
            <person name="Hibbett D."/>
            <person name="Martinez A.T."/>
            <person name="Grigoriev I.V."/>
        </authorList>
    </citation>
    <scope>NUCLEOTIDE SEQUENCE</scope>
    <source>
        <strain evidence="2">AH 40177</strain>
    </source>
</reference>
<keyword evidence="3" id="KW-1185">Reference proteome</keyword>
<keyword evidence="1" id="KW-1133">Transmembrane helix</keyword>
<comment type="caution">
    <text evidence="2">The sequence shown here is derived from an EMBL/GenBank/DDBJ whole genome shotgun (WGS) entry which is preliminary data.</text>
</comment>
<sequence length="121" mass="13805">MTNPRIQDFSLSFLPSAYSFGFPLVTLPIQFQSRESGSFTTTCDRHGLPQSLRAFERRHLLWPFGLRESLRTREYTIDLRPMGSPSRGKPTNSSAGKEMRVMVSCAFLTFLGVLSMYCRMV</sequence>
<organism evidence="2 3">
    <name type="scientific">Rhodocollybia butyracea</name>
    <dbReference type="NCBI Taxonomy" id="206335"/>
    <lineage>
        <taxon>Eukaryota</taxon>
        <taxon>Fungi</taxon>
        <taxon>Dikarya</taxon>
        <taxon>Basidiomycota</taxon>
        <taxon>Agaricomycotina</taxon>
        <taxon>Agaricomycetes</taxon>
        <taxon>Agaricomycetidae</taxon>
        <taxon>Agaricales</taxon>
        <taxon>Marasmiineae</taxon>
        <taxon>Omphalotaceae</taxon>
        <taxon>Rhodocollybia</taxon>
    </lineage>
</organism>
<protein>
    <submittedName>
        <fullName evidence="2">Uncharacterized protein</fullName>
    </submittedName>
</protein>
<dbReference type="EMBL" id="JADNRY010000017">
    <property type="protein sequence ID" value="KAF9073588.1"/>
    <property type="molecule type" value="Genomic_DNA"/>
</dbReference>
<name>A0A9P5Q2N7_9AGAR</name>
<feature type="transmembrane region" description="Helical" evidence="1">
    <location>
        <begin position="99"/>
        <end position="118"/>
    </location>
</feature>
<accession>A0A9P5Q2N7</accession>
<evidence type="ECO:0000256" key="1">
    <source>
        <dbReference type="SAM" id="Phobius"/>
    </source>
</evidence>
<proteinExistence type="predicted"/>
<keyword evidence="1" id="KW-0472">Membrane</keyword>